<sequence length="352" mass="36797">MRTEPPSGVQNHIRSGVSVSAVCRPGDSQTLPLALPIRRARGDGDGVLLKRTIIVVAGLLALLLGGHRLVPDVGGVMPVVESLLPWLGAGVPVLLVASCCTGSWRPMAASLVPAAVWGAMFGPALLRDPPGGPSDLSATTLNVGAANPRPAGAVRAVADGTDLLALQEVTGQALRTVARELRRTHPHSYTAGTVGLWSRPPIVSARPIDVGLGWDRALRAVVRTLGGDVTVYVMHLASARPGHTVRRDRTLAAARRLVDGDPSERLLLLGDLNTATTDRHRTGLVPPLADAHLEAGTGFGFTWPAEFPITRPDHILYRGLTATTAAVHPAPGSDHHAAHAALRLTPTPAVAR</sequence>
<dbReference type="Proteomes" id="UP000253303">
    <property type="component" value="Unassembled WGS sequence"/>
</dbReference>
<protein>
    <recommendedName>
        <fullName evidence="1">Endonuclease/exonuclease/phosphatase domain-containing protein</fullName>
    </recommendedName>
</protein>
<dbReference type="Pfam" id="PF03372">
    <property type="entry name" value="Exo_endo_phos"/>
    <property type="match status" value="1"/>
</dbReference>
<comment type="caution">
    <text evidence="2">The sequence shown here is derived from an EMBL/GenBank/DDBJ whole genome shotgun (WGS) entry which is preliminary data.</text>
</comment>
<organism evidence="2 3">
    <name type="scientific">Spongiactinospora rosea</name>
    <dbReference type="NCBI Taxonomy" id="2248750"/>
    <lineage>
        <taxon>Bacteria</taxon>
        <taxon>Bacillati</taxon>
        <taxon>Actinomycetota</taxon>
        <taxon>Actinomycetes</taxon>
        <taxon>Streptosporangiales</taxon>
        <taxon>Streptosporangiaceae</taxon>
        <taxon>Spongiactinospora</taxon>
    </lineage>
</organism>
<evidence type="ECO:0000313" key="3">
    <source>
        <dbReference type="Proteomes" id="UP000253303"/>
    </source>
</evidence>
<evidence type="ECO:0000259" key="1">
    <source>
        <dbReference type="Pfam" id="PF03372"/>
    </source>
</evidence>
<dbReference type="InterPro" id="IPR005135">
    <property type="entry name" value="Endo/exonuclease/phosphatase"/>
</dbReference>
<gene>
    <name evidence="2" type="ORF">DP939_11060</name>
</gene>
<dbReference type="GO" id="GO:0003824">
    <property type="term" value="F:catalytic activity"/>
    <property type="evidence" value="ECO:0007669"/>
    <property type="project" value="InterPro"/>
</dbReference>
<evidence type="ECO:0000313" key="2">
    <source>
        <dbReference type="EMBL" id="RBQ20327.1"/>
    </source>
</evidence>
<dbReference type="SUPFAM" id="SSF56219">
    <property type="entry name" value="DNase I-like"/>
    <property type="match status" value="1"/>
</dbReference>
<name>A0A366M2R7_9ACTN</name>
<dbReference type="InterPro" id="IPR036691">
    <property type="entry name" value="Endo/exonu/phosph_ase_sf"/>
</dbReference>
<dbReference type="EMBL" id="QMEY01000003">
    <property type="protein sequence ID" value="RBQ20327.1"/>
    <property type="molecule type" value="Genomic_DNA"/>
</dbReference>
<proteinExistence type="predicted"/>
<keyword evidence="3" id="KW-1185">Reference proteome</keyword>
<dbReference type="Gene3D" id="3.60.10.10">
    <property type="entry name" value="Endonuclease/exonuclease/phosphatase"/>
    <property type="match status" value="1"/>
</dbReference>
<dbReference type="AlphaFoldDB" id="A0A366M2R7"/>
<dbReference type="OrthoDB" id="4316587at2"/>
<reference evidence="2 3" key="1">
    <citation type="submission" date="2018-06" db="EMBL/GenBank/DDBJ databases">
        <title>Sphaerisporangium craniellae sp. nov., isolated from a marine sponge in the South China Sea.</title>
        <authorList>
            <person name="Li L."/>
        </authorList>
    </citation>
    <scope>NUCLEOTIDE SEQUENCE [LARGE SCALE GENOMIC DNA]</scope>
    <source>
        <strain evidence="2 3">LHW63015</strain>
    </source>
</reference>
<accession>A0A366M2R7</accession>
<feature type="domain" description="Endonuclease/exonuclease/phosphatase" evidence="1">
    <location>
        <begin position="140"/>
        <end position="335"/>
    </location>
</feature>